<evidence type="ECO:0000256" key="1">
    <source>
        <dbReference type="SAM" id="SignalP"/>
    </source>
</evidence>
<name>Q4GY57_TRYB2</name>
<proteinExistence type="predicted"/>
<dbReference type="EMBL" id="AL929603">
    <property type="protein sequence ID" value="CAJ16731.1"/>
    <property type="molecule type" value="Genomic_DNA"/>
</dbReference>
<reference evidence="3" key="2">
    <citation type="journal article" date="2005" name="Science">
        <title>The genome of the African trypanosome Trypanosoma brucei.</title>
        <authorList>
            <person name="Berriman M."/>
            <person name="Ghedin E."/>
            <person name="Hertz-Fowler C."/>
            <person name="Blandin G."/>
            <person name="Renauld H."/>
            <person name="Bartholomeu D.C."/>
            <person name="Lennard N.J."/>
            <person name="Caler E."/>
            <person name="Hamlin N.E."/>
            <person name="Haas B."/>
            <person name="Bohme U."/>
            <person name="Hannick L."/>
            <person name="Aslett M.A."/>
            <person name="Shallom J."/>
            <person name="Marcello L."/>
            <person name="Hou L."/>
            <person name="Wickstead B."/>
            <person name="Alsmark U.C."/>
            <person name="Arrowsmith C."/>
            <person name="Atkin R.J."/>
            <person name="Barron A.J."/>
            <person name="Bringaud F."/>
            <person name="Brooks K."/>
            <person name="Carrington M."/>
            <person name="Cherevach I."/>
            <person name="Chillingworth T.J."/>
            <person name="Churcher C."/>
            <person name="Clark L.N."/>
            <person name="Corton C.H."/>
            <person name="Cronin A."/>
            <person name="Davies R.M."/>
            <person name="Doggett J."/>
            <person name="Djikeng A."/>
            <person name="Feldblyum T."/>
            <person name="Field M.C."/>
            <person name="Fraser A."/>
            <person name="Goodhead I."/>
            <person name="Hance Z."/>
            <person name="Harper D."/>
            <person name="Harris B.R."/>
            <person name="Hauser H."/>
            <person name="Hostetler J."/>
            <person name="Ivens A."/>
            <person name="Jagels K."/>
            <person name="Johnson D."/>
            <person name="Johnson J."/>
            <person name="Jones K."/>
            <person name="Kerhornou A.X."/>
            <person name="Koo H."/>
            <person name="Larke N."/>
            <person name="Landfear S."/>
            <person name="Larkin C."/>
            <person name="Leech V."/>
            <person name="Line A."/>
            <person name="Lord A."/>
            <person name="Macleod A."/>
            <person name="Mooney P.J."/>
            <person name="Moule S."/>
            <person name="Martin D.M."/>
            <person name="Morgan G.W."/>
            <person name="Mungall K."/>
            <person name="Norbertczak H."/>
            <person name="Ormond D."/>
            <person name="Pai G."/>
            <person name="Peacock C.S."/>
            <person name="Peterson J."/>
            <person name="Quail M.A."/>
            <person name="Rabbinowitsch E."/>
            <person name="Rajandream M.A."/>
            <person name="Reitter C."/>
            <person name="Salzberg S.L."/>
            <person name="Sanders M."/>
            <person name="Schobel S."/>
            <person name="Sharp S."/>
            <person name="Simmonds M."/>
            <person name="Simpson A.J."/>
            <person name="Tallon L."/>
            <person name="Turner C.M."/>
            <person name="Tait A."/>
            <person name="Tivey A.R."/>
            <person name="Van Aken S."/>
            <person name="Walker D."/>
            <person name="Wanless D."/>
            <person name="Wang S."/>
            <person name="White B."/>
            <person name="White O."/>
            <person name="Whitehead S."/>
            <person name="Woodward J."/>
            <person name="Wortman J."/>
            <person name="Adams M.D."/>
            <person name="Embley T.M."/>
            <person name="Gull K."/>
            <person name="Ullu E."/>
            <person name="Barry J.D."/>
            <person name="Fairlamb A.H."/>
            <person name="Opperdoes F."/>
            <person name="Barrell B.G."/>
            <person name="Donelson J.E."/>
            <person name="Hall N."/>
            <person name="Fraser C.M."/>
            <person name="Melville S.E."/>
            <person name="El-Sayed N.M."/>
        </authorList>
    </citation>
    <scope>NUCLEOTIDE SEQUENCE [LARGE SCALE GENOMIC DNA]</scope>
    <source>
        <strain evidence="3">927/4 GUTat10.1</strain>
    </source>
</reference>
<feature type="chain" id="PRO_5004239049" evidence="1">
    <location>
        <begin position="21"/>
        <end position="328"/>
    </location>
</feature>
<reference evidence="2 3" key="1">
    <citation type="journal article" date="2003" name="Nucleic Acids Res.">
        <title>The DNA sequence of chromosome I of an African trypanosome: gene content, chromosome organisation, recombination and polymorphism.</title>
        <authorList>
            <person name="Hall N."/>
            <person name="Berriman M."/>
            <person name="Lennard N.J."/>
            <person name="Harris B.R."/>
            <person name="Hertz-Fowler C."/>
            <person name="Bart-Delabesse E.N."/>
            <person name="Gerrare C.S."/>
            <person name="Atkin R.J."/>
            <person name="Barron A.J."/>
            <person name="Bowman S."/>
            <person name="Bray-Allen S.P."/>
            <person name="Bringaud F."/>
            <person name="Clark L.N."/>
            <person name="Corton C.H."/>
            <person name="Cronin A."/>
            <person name="Davies R."/>
            <person name="Doggett J."/>
            <person name="Fraser A."/>
            <person name="Gruter E."/>
            <person name="Hall S."/>
            <person name="Harper A.D."/>
            <person name="Kay M.P."/>
            <person name="Leech V."/>
            <person name="Mayes R."/>
            <person name="Price C."/>
            <person name="Quail M.A."/>
            <person name="Rabbinowitch E."/>
            <person name="Reitter C."/>
            <person name="Rutherford K."/>
            <person name="Sasse J."/>
            <person name="Sharp S."/>
            <person name="Shownkeen R."/>
            <person name="Macleod A."/>
            <person name="Taylor S."/>
            <person name="Tweedie A."/>
            <person name="Turner C.M.R."/>
            <person name="Tait A."/>
            <person name="Gull K."/>
            <person name="Barrell B."/>
            <person name="Melville S.E."/>
        </authorList>
    </citation>
    <scope>NUCLEOTIDE SEQUENCE [LARGE SCALE GENOMIC DNA]</scope>
    <source>
        <strain evidence="2 3">927/4 GUTat10.1</strain>
    </source>
</reference>
<dbReference type="PaxDb" id="5691-CAJ16731"/>
<protein>
    <submittedName>
        <fullName evidence="2">Expression site-associated gene 1 (ESAG1) protein, putative</fullName>
    </submittedName>
</protein>
<gene>
    <name evidence="2" type="ORF">TB927.1.5240</name>
</gene>
<keyword evidence="3" id="KW-1185">Reference proteome</keyword>
<dbReference type="Proteomes" id="UP000008524">
    <property type="component" value="Chromosome 1"/>
</dbReference>
<dbReference type="KEGG" id="tbr:TB927.1.5240"/>
<sequence length="328" mass="36006">MKVVIVELVISLLLVVYVCGAEEDGTCRLVADSGGHSHLNESVCYLSCLSSALNKLYTDGERKMLVNEEVYANASRILDDMEGKTGESTEYLSVISGVMESEHDKLEKLITYGNEMGDFVAKAGGLFAEVNESVREVRKVLPSALMEANKYYAAIAEITRTLWDDAKAVKSDDEEVLQCRNGKIISTGEFAVKCSAHTCPLEANVTESNLKMYKDGCLEINVMGGSVSKCFNLPRNNLYISGARINSSGVLEWFENGASFFRLIVKVQDIFAPLIAPFAAGKPPSVLLTKMTNITSLYSQFNKVHNNFTSLLLENNITGNVNKTRSSF</sequence>
<feature type="signal peptide" evidence="1">
    <location>
        <begin position="1"/>
        <end position="20"/>
    </location>
</feature>
<dbReference type="InParanoid" id="Q4GY57"/>
<organism evidence="2 3">
    <name type="scientific">Trypanosoma brucei brucei (strain 927/4 GUTat10.1)</name>
    <dbReference type="NCBI Taxonomy" id="185431"/>
    <lineage>
        <taxon>Eukaryota</taxon>
        <taxon>Discoba</taxon>
        <taxon>Euglenozoa</taxon>
        <taxon>Kinetoplastea</taxon>
        <taxon>Metakinetoplastina</taxon>
        <taxon>Trypanosomatida</taxon>
        <taxon>Trypanosomatidae</taxon>
        <taxon>Trypanosoma</taxon>
    </lineage>
</organism>
<dbReference type="RefSeq" id="XP_001219214.1">
    <property type="nucleotide sequence ID" value="XM_001219213.1"/>
</dbReference>
<dbReference type="VEuPathDB" id="TriTrypDB:Tb927.1.5240"/>
<dbReference type="GeneID" id="4357593"/>
<evidence type="ECO:0000313" key="3">
    <source>
        <dbReference type="Proteomes" id="UP000008524"/>
    </source>
</evidence>
<dbReference type="AlphaFoldDB" id="Q4GY57"/>
<dbReference type="InterPro" id="IPR004922">
    <property type="entry name" value="ESAG"/>
</dbReference>
<keyword evidence="1" id="KW-0732">Signal</keyword>
<accession>Q4GY57</accession>
<evidence type="ECO:0000313" key="2">
    <source>
        <dbReference type="EMBL" id="CAJ16731.1"/>
    </source>
</evidence>
<dbReference type="Pfam" id="PF03238">
    <property type="entry name" value="ESAG1"/>
    <property type="match status" value="1"/>
</dbReference>